<organism evidence="2 3">
    <name type="scientific">Stylophora pistillata</name>
    <name type="common">Smooth cauliflower coral</name>
    <dbReference type="NCBI Taxonomy" id="50429"/>
    <lineage>
        <taxon>Eukaryota</taxon>
        <taxon>Metazoa</taxon>
        <taxon>Cnidaria</taxon>
        <taxon>Anthozoa</taxon>
        <taxon>Hexacorallia</taxon>
        <taxon>Scleractinia</taxon>
        <taxon>Astrocoeniina</taxon>
        <taxon>Pocilloporidae</taxon>
        <taxon>Stylophora</taxon>
    </lineage>
</organism>
<dbReference type="Proteomes" id="UP000225706">
    <property type="component" value="Unassembled WGS sequence"/>
</dbReference>
<reference evidence="3" key="1">
    <citation type="journal article" date="2017" name="bioRxiv">
        <title>Comparative analysis of the genomes of Stylophora pistillata and Acropora digitifera provides evidence for extensive differences between species of corals.</title>
        <authorList>
            <person name="Voolstra C.R."/>
            <person name="Li Y."/>
            <person name="Liew Y.J."/>
            <person name="Baumgarten S."/>
            <person name="Zoccola D."/>
            <person name="Flot J.-F."/>
            <person name="Tambutte S."/>
            <person name="Allemand D."/>
            <person name="Aranda M."/>
        </authorList>
    </citation>
    <scope>NUCLEOTIDE SEQUENCE [LARGE SCALE GENOMIC DNA]</scope>
</reference>
<name>A0A2B4STK5_STYPI</name>
<keyword evidence="3" id="KW-1185">Reference proteome</keyword>
<sequence length="185" mass="20311">MAERFADRVVLPVTAAIYINGDEKPAMRWSFVLGIGGESDKALFNFIVQVEEGFGIADPCSQLSIARFRVTISVKEFQVTTNCPKSRVFEIDSQKQWNAAITKLITKERELIVKVYEIELKAACTHISNSAQAKRAGRYAEGNPASPVPSKVAKSAKPGFAQRHLIGLTRRIKVSSDSSSHSDGL</sequence>
<dbReference type="AlphaFoldDB" id="A0A2B4STK5"/>
<evidence type="ECO:0000256" key="1">
    <source>
        <dbReference type="SAM" id="MobiDB-lite"/>
    </source>
</evidence>
<gene>
    <name evidence="2" type="ORF">AWC38_SpisGene1947</name>
</gene>
<protein>
    <submittedName>
        <fullName evidence="2">Uncharacterized protein</fullName>
    </submittedName>
</protein>
<proteinExistence type="predicted"/>
<accession>A0A2B4STK5</accession>
<evidence type="ECO:0000313" key="2">
    <source>
        <dbReference type="EMBL" id="PFX33231.1"/>
    </source>
</evidence>
<feature type="region of interest" description="Disordered" evidence="1">
    <location>
        <begin position="138"/>
        <end position="157"/>
    </location>
</feature>
<dbReference type="EMBL" id="LSMT01000014">
    <property type="protein sequence ID" value="PFX33231.1"/>
    <property type="molecule type" value="Genomic_DNA"/>
</dbReference>
<evidence type="ECO:0000313" key="3">
    <source>
        <dbReference type="Proteomes" id="UP000225706"/>
    </source>
</evidence>
<comment type="caution">
    <text evidence="2">The sequence shown here is derived from an EMBL/GenBank/DDBJ whole genome shotgun (WGS) entry which is preliminary data.</text>
</comment>